<reference evidence="20 21" key="1">
    <citation type="submission" date="2013-08" db="EMBL/GenBank/DDBJ databases">
        <title>The genome sequence of Knoellia subterranea.</title>
        <authorList>
            <person name="Zhu W."/>
            <person name="Wang G."/>
        </authorList>
    </citation>
    <scope>NUCLEOTIDE SEQUENCE [LARGE SCALE GENOMIC DNA]</scope>
    <source>
        <strain evidence="20 21">KCTC 19937</strain>
    </source>
</reference>
<evidence type="ECO:0000256" key="7">
    <source>
        <dbReference type="ARBA" id="ARBA00022475"/>
    </source>
</evidence>
<dbReference type="EC" id="2.7.8.26" evidence="5 19"/>
<evidence type="ECO:0000256" key="3">
    <source>
        <dbReference type="ARBA" id="ARBA00004663"/>
    </source>
</evidence>
<keyword evidence="11 19" id="KW-0460">Magnesium</keyword>
<keyword evidence="7 19" id="KW-1003">Cell membrane</keyword>
<evidence type="ECO:0000256" key="5">
    <source>
        <dbReference type="ARBA" id="ARBA00013200"/>
    </source>
</evidence>
<evidence type="ECO:0000256" key="1">
    <source>
        <dbReference type="ARBA" id="ARBA00001946"/>
    </source>
</evidence>
<dbReference type="AlphaFoldDB" id="A0A0A0JL68"/>
<evidence type="ECO:0000256" key="17">
    <source>
        <dbReference type="ARBA" id="ARBA00048623"/>
    </source>
</evidence>
<dbReference type="PANTHER" id="PTHR34148:SF1">
    <property type="entry name" value="ADENOSYLCOBINAMIDE-GDP RIBAZOLETRANSFERASE"/>
    <property type="match status" value="1"/>
</dbReference>
<evidence type="ECO:0000256" key="13">
    <source>
        <dbReference type="ARBA" id="ARBA00023136"/>
    </source>
</evidence>
<evidence type="ECO:0000256" key="10">
    <source>
        <dbReference type="ARBA" id="ARBA00022692"/>
    </source>
</evidence>
<evidence type="ECO:0000256" key="2">
    <source>
        <dbReference type="ARBA" id="ARBA00004651"/>
    </source>
</evidence>
<dbReference type="EMBL" id="AVPK01000008">
    <property type="protein sequence ID" value="KGN36802.1"/>
    <property type="molecule type" value="Genomic_DNA"/>
</dbReference>
<comment type="catalytic activity">
    <reaction evidence="17 19">
        <text>alpha-ribazole + adenosylcob(III)inamide-GDP = adenosylcob(III)alamin + GMP + H(+)</text>
        <dbReference type="Rhea" id="RHEA:16049"/>
        <dbReference type="ChEBI" id="CHEBI:10329"/>
        <dbReference type="ChEBI" id="CHEBI:15378"/>
        <dbReference type="ChEBI" id="CHEBI:18408"/>
        <dbReference type="ChEBI" id="CHEBI:58115"/>
        <dbReference type="ChEBI" id="CHEBI:60487"/>
        <dbReference type="EC" id="2.7.8.26"/>
    </reaction>
</comment>
<feature type="transmembrane region" description="Helical" evidence="19">
    <location>
        <begin position="172"/>
        <end position="191"/>
    </location>
</feature>
<evidence type="ECO:0000256" key="14">
    <source>
        <dbReference type="ARBA" id="ARBA00025228"/>
    </source>
</evidence>
<comment type="caution">
    <text evidence="20">The sequence shown here is derived from an EMBL/GenBank/DDBJ whole genome shotgun (WGS) entry which is preliminary data.</text>
</comment>
<evidence type="ECO:0000256" key="18">
    <source>
        <dbReference type="ARBA" id="ARBA00049504"/>
    </source>
</evidence>
<evidence type="ECO:0000256" key="15">
    <source>
        <dbReference type="ARBA" id="ARBA00032605"/>
    </source>
</evidence>
<feature type="transmembrane region" description="Helical" evidence="19">
    <location>
        <begin position="24"/>
        <end position="42"/>
    </location>
</feature>
<evidence type="ECO:0000256" key="6">
    <source>
        <dbReference type="ARBA" id="ARBA00015850"/>
    </source>
</evidence>
<keyword evidence="10 19" id="KW-0812">Transmembrane</keyword>
<comment type="subcellular location">
    <subcellularLocation>
        <location evidence="2 19">Cell membrane</location>
        <topology evidence="2 19">Multi-pass membrane protein</topology>
    </subcellularLocation>
</comment>
<proteinExistence type="inferred from homology"/>
<comment type="similarity">
    <text evidence="4 19">Belongs to the CobS family.</text>
</comment>
<feature type="transmembrane region" description="Helical" evidence="19">
    <location>
        <begin position="136"/>
        <end position="166"/>
    </location>
</feature>
<dbReference type="PANTHER" id="PTHR34148">
    <property type="entry name" value="ADENOSYLCOBINAMIDE-GDP RIBAZOLETRANSFERASE"/>
    <property type="match status" value="1"/>
</dbReference>
<evidence type="ECO:0000313" key="20">
    <source>
        <dbReference type="EMBL" id="KGN36802.1"/>
    </source>
</evidence>
<protein>
    <recommendedName>
        <fullName evidence="6 19">Adenosylcobinamide-GDP ribazoletransferase</fullName>
        <ecNumber evidence="5 19">2.7.8.26</ecNumber>
    </recommendedName>
    <alternativeName>
        <fullName evidence="16 19">Cobalamin synthase</fullName>
    </alternativeName>
    <alternativeName>
        <fullName evidence="15 19">Cobalamin-5'-phosphate synthase</fullName>
    </alternativeName>
</protein>
<evidence type="ECO:0000256" key="12">
    <source>
        <dbReference type="ARBA" id="ARBA00022989"/>
    </source>
</evidence>
<name>A0A0A0JL68_9MICO</name>
<dbReference type="Pfam" id="PF02654">
    <property type="entry name" value="CobS"/>
    <property type="match status" value="1"/>
</dbReference>
<dbReference type="HAMAP" id="MF_00719">
    <property type="entry name" value="CobS"/>
    <property type="match status" value="1"/>
</dbReference>
<keyword evidence="9 19" id="KW-0808">Transferase</keyword>
<evidence type="ECO:0000256" key="9">
    <source>
        <dbReference type="ARBA" id="ARBA00022679"/>
    </source>
</evidence>
<feature type="transmembrane region" description="Helical" evidence="19">
    <location>
        <begin position="77"/>
        <end position="98"/>
    </location>
</feature>
<evidence type="ECO:0000256" key="4">
    <source>
        <dbReference type="ARBA" id="ARBA00010561"/>
    </source>
</evidence>
<keyword evidence="13 19" id="KW-0472">Membrane</keyword>
<organism evidence="20 21">
    <name type="scientific">Knoellia subterranea KCTC 19937</name>
    <dbReference type="NCBI Taxonomy" id="1385521"/>
    <lineage>
        <taxon>Bacteria</taxon>
        <taxon>Bacillati</taxon>
        <taxon>Actinomycetota</taxon>
        <taxon>Actinomycetes</taxon>
        <taxon>Micrococcales</taxon>
        <taxon>Intrasporangiaceae</taxon>
        <taxon>Knoellia</taxon>
    </lineage>
</organism>
<dbReference type="GO" id="GO:0008818">
    <property type="term" value="F:cobalamin 5'-phosphate synthase activity"/>
    <property type="evidence" value="ECO:0007669"/>
    <property type="project" value="UniProtKB-UniRule"/>
</dbReference>
<dbReference type="Proteomes" id="UP000030011">
    <property type="component" value="Unassembled WGS sequence"/>
</dbReference>
<keyword evidence="21" id="KW-1185">Reference proteome</keyword>
<dbReference type="GO" id="GO:0009236">
    <property type="term" value="P:cobalamin biosynthetic process"/>
    <property type="evidence" value="ECO:0007669"/>
    <property type="project" value="UniProtKB-UniRule"/>
</dbReference>
<feature type="transmembrane region" description="Helical" evidence="19">
    <location>
        <begin position="104"/>
        <end position="124"/>
    </location>
</feature>
<dbReference type="InterPro" id="IPR003805">
    <property type="entry name" value="CobS"/>
</dbReference>
<evidence type="ECO:0000256" key="11">
    <source>
        <dbReference type="ARBA" id="ARBA00022842"/>
    </source>
</evidence>
<keyword evidence="8 19" id="KW-0169">Cobalamin biosynthesis</keyword>
<evidence type="ECO:0000256" key="8">
    <source>
        <dbReference type="ARBA" id="ARBA00022573"/>
    </source>
</evidence>
<comment type="catalytic activity">
    <reaction evidence="18 19">
        <text>alpha-ribazole 5'-phosphate + adenosylcob(III)inamide-GDP = adenosylcob(III)alamin 5'-phosphate + GMP + H(+)</text>
        <dbReference type="Rhea" id="RHEA:23560"/>
        <dbReference type="ChEBI" id="CHEBI:15378"/>
        <dbReference type="ChEBI" id="CHEBI:57918"/>
        <dbReference type="ChEBI" id="CHEBI:58115"/>
        <dbReference type="ChEBI" id="CHEBI:60487"/>
        <dbReference type="ChEBI" id="CHEBI:60493"/>
        <dbReference type="EC" id="2.7.8.26"/>
    </reaction>
</comment>
<evidence type="ECO:0000256" key="19">
    <source>
        <dbReference type="HAMAP-Rule" id="MF_00719"/>
    </source>
</evidence>
<gene>
    <name evidence="19" type="primary">cobS</name>
    <name evidence="20" type="ORF">N803_17470</name>
</gene>
<evidence type="ECO:0000313" key="21">
    <source>
        <dbReference type="Proteomes" id="UP000030011"/>
    </source>
</evidence>
<sequence length="224" mass="22135">MSLSPVAALPVAMAAAVVVALGDLAVLPPLVVAALTVAVLAGGTRAMHLDGLADTVDGIGGGWTRERALEIMRRSDVGPMGVAAVVLILLVQVAALSAVVARPWGWLLTAAVVVASRAALLLTCRSGMPSARPSGLGAVVAGSVPIWVAGLGGVVVAALLTLVAAASGLSPWSGAVVVVLAGVAVGLLLRTCRRVFGGVTGDVMGASTEVAFTVLLVVLASGRW</sequence>
<dbReference type="UniPathway" id="UPA00148">
    <property type="reaction ID" value="UER00238"/>
</dbReference>
<dbReference type="GO" id="GO:0005886">
    <property type="term" value="C:plasma membrane"/>
    <property type="evidence" value="ECO:0007669"/>
    <property type="project" value="UniProtKB-SubCell"/>
</dbReference>
<feature type="transmembrane region" description="Helical" evidence="19">
    <location>
        <begin position="203"/>
        <end position="222"/>
    </location>
</feature>
<accession>A0A0A0JL68</accession>
<comment type="cofactor">
    <cofactor evidence="1 19">
        <name>Mg(2+)</name>
        <dbReference type="ChEBI" id="CHEBI:18420"/>
    </cofactor>
</comment>
<dbReference type="STRING" id="1385521.N803_17470"/>
<comment type="pathway">
    <text evidence="3 19">Cofactor biosynthesis; adenosylcobalamin biosynthesis; adenosylcobalamin from cob(II)yrinate a,c-diamide: step 7/7.</text>
</comment>
<dbReference type="eggNOG" id="COG0368">
    <property type="taxonomic scope" value="Bacteria"/>
</dbReference>
<comment type="function">
    <text evidence="14 19">Joins adenosylcobinamide-GDP and alpha-ribazole to generate adenosylcobalamin (Ado-cobalamin). Also synthesizes adenosylcobalamin 5'-phosphate from adenosylcobinamide-GDP and alpha-ribazole 5'-phosphate.</text>
</comment>
<keyword evidence="12 19" id="KW-1133">Transmembrane helix</keyword>
<evidence type="ECO:0000256" key="16">
    <source>
        <dbReference type="ARBA" id="ARBA00032853"/>
    </source>
</evidence>
<dbReference type="GO" id="GO:0051073">
    <property type="term" value="F:adenosylcobinamide-GDP ribazoletransferase activity"/>
    <property type="evidence" value="ECO:0007669"/>
    <property type="project" value="UniProtKB-UniRule"/>
</dbReference>